<name>A0A4S4FQW2_9MICO</name>
<feature type="domain" description="GP-PDE" evidence="1">
    <location>
        <begin position="35"/>
        <end position="316"/>
    </location>
</feature>
<dbReference type="PANTHER" id="PTHR46211">
    <property type="entry name" value="GLYCEROPHOSPHORYL DIESTER PHOSPHODIESTERASE"/>
    <property type="match status" value="1"/>
</dbReference>
<comment type="caution">
    <text evidence="2">The sequence shown here is derived from an EMBL/GenBank/DDBJ whole genome shotgun (WGS) entry which is preliminary data.</text>
</comment>
<dbReference type="InterPro" id="IPR017946">
    <property type="entry name" value="PLC-like_Pdiesterase_TIM-brl"/>
</dbReference>
<keyword evidence="3" id="KW-1185">Reference proteome</keyword>
<reference evidence="2 3" key="1">
    <citation type="submission" date="2019-04" db="EMBL/GenBank/DDBJ databases">
        <authorList>
            <person name="Jiang L."/>
        </authorList>
    </citation>
    <scope>NUCLEOTIDE SEQUENCE [LARGE SCALE GENOMIC DNA]</scope>
    <source>
        <strain evidence="2 3">YIM 131853</strain>
    </source>
</reference>
<dbReference type="SUPFAM" id="SSF51695">
    <property type="entry name" value="PLC-like phosphodiesterases"/>
    <property type="match status" value="1"/>
</dbReference>
<dbReference type="GO" id="GO:0008081">
    <property type="term" value="F:phosphoric diester hydrolase activity"/>
    <property type="evidence" value="ECO:0007669"/>
    <property type="project" value="InterPro"/>
</dbReference>
<evidence type="ECO:0000313" key="2">
    <source>
        <dbReference type="EMBL" id="THG31806.1"/>
    </source>
</evidence>
<sequence>MLQPGPSSERVALAVPHSLAASRVHPRQDGEVTAIRLIAHRGASAAFPEHTRAAYLQAIADGADGLEGDVHLTADRQLVLWHDATLDRTTDESGLLHERTIDELRAIDLMRGQAIPEDFGAPEQQLLTLPELIDIALASGRPLMLAIELKRPDPFGRELERAVLDTLDAHHWDRRTGALGLLTVSLMSFDPGSVALLRTEVDPSLVMLLTGAVDPDEVAAIVASDPTLNESEAALERERLTIALTAAIDLIDDGQVQGGPDIEWVREEPDRVRGWIERGLTVRVWTVDTLQDLEFCLELGISEVTTNRPGELRIALETGTIA</sequence>
<dbReference type="PROSITE" id="PS51704">
    <property type="entry name" value="GP_PDE"/>
    <property type="match status" value="1"/>
</dbReference>
<dbReference type="EMBL" id="SSSM01000003">
    <property type="protein sequence ID" value="THG31806.1"/>
    <property type="molecule type" value="Genomic_DNA"/>
</dbReference>
<dbReference type="PANTHER" id="PTHR46211:SF1">
    <property type="entry name" value="GLYCEROPHOSPHODIESTER PHOSPHODIESTERASE, CYTOPLASMIC"/>
    <property type="match status" value="1"/>
</dbReference>
<dbReference type="InterPro" id="IPR030395">
    <property type="entry name" value="GP_PDE_dom"/>
</dbReference>
<dbReference type="GO" id="GO:0006629">
    <property type="term" value="P:lipid metabolic process"/>
    <property type="evidence" value="ECO:0007669"/>
    <property type="project" value="InterPro"/>
</dbReference>
<gene>
    <name evidence="2" type="ORF">E6C64_07080</name>
</gene>
<evidence type="ECO:0000313" key="3">
    <source>
        <dbReference type="Proteomes" id="UP000309133"/>
    </source>
</evidence>
<evidence type="ECO:0000259" key="1">
    <source>
        <dbReference type="PROSITE" id="PS51704"/>
    </source>
</evidence>
<proteinExistence type="predicted"/>
<organism evidence="2 3">
    <name type="scientific">Naasia lichenicola</name>
    <dbReference type="NCBI Taxonomy" id="2565933"/>
    <lineage>
        <taxon>Bacteria</taxon>
        <taxon>Bacillati</taxon>
        <taxon>Actinomycetota</taxon>
        <taxon>Actinomycetes</taxon>
        <taxon>Micrococcales</taxon>
        <taxon>Microbacteriaceae</taxon>
        <taxon>Naasia</taxon>
    </lineage>
</organism>
<dbReference type="Pfam" id="PF03009">
    <property type="entry name" value="GDPD"/>
    <property type="match status" value="1"/>
</dbReference>
<dbReference type="Proteomes" id="UP000309133">
    <property type="component" value="Unassembled WGS sequence"/>
</dbReference>
<protein>
    <submittedName>
        <fullName evidence="2">Glycerophosphodiester phosphodiesterase</fullName>
    </submittedName>
</protein>
<accession>A0A4S4FQW2</accession>
<dbReference type="AlphaFoldDB" id="A0A4S4FQW2"/>
<dbReference type="Gene3D" id="3.20.20.190">
    <property type="entry name" value="Phosphatidylinositol (PI) phosphodiesterase"/>
    <property type="match status" value="1"/>
</dbReference>